<sequence length="379" mass="42954">MEKEHRDVIRKLRVFLVKNISNLEEILDILESALIITENQRHSILSGTTLAEKIRRFLDIIVRCGPSAYDKFKQALLETNQKSIYDRLNETEELKVLAGHGISSERLSDTRDESIMIPDRVSSHPLTPYTVTSFPRGYVLIINIEDYSCESGVPNRHGSSHDASKLQILFEDFMYSVAVIRNLEGEKLKKVVREFACKPEHSNVHAAVLIILAHGLEHHIIASDGTHVSIDELVSCFTNKKCPLLAGKPKLILIQACRGEERNHNALVKRDFLDSLPSNFCEVSLDPSSWLSLPHMSDCVIVYSTLPGFVSWRSEIEGSWYVKVFVEVTRLHGHRLHILELLTEVNNRLVSEASNYGIKQISQPVTTLTKPYYLSTLNT</sequence>
<accession>A0A095APX8</accession>
<evidence type="ECO:0000259" key="9">
    <source>
        <dbReference type="PROSITE" id="PS50207"/>
    </source>
</evidence>
<reference evidence="12" key="2">
    <citation type="journal article" date="2019" name="Gigascience">
        <title>High-quality Schistosoma haematobium genome achieved by single-molecule and long-range sequencing.</title>
        <authorList>
            <person name="Stroehlein A.J."/>
            <person name="Korhonen P.K."/>
            <person name="Chong T.M."/>
            <person name="Lim Y.L."/>
            <person name="Chan K.G."/>
            <person name="Webster B."/>
            <person name="Rollinson D."/>
            <person name="Brindley P.J."/>
            <person name="Gasser R.B."/>
            <person name="Young N.D."/>
        </authorList>
    </citation>
    <scope>NUCLEOTIDE SEQUENCE</scope>
</reference>
<evidence type="ECO:0000313" key="13">
    <source>
        <dbReference type="EMBL" id="KGB36336.1"/>
    </source>
</evidence>
<dbReference type="PIRSF" id="PIRSF038001">
    <property type="entry name" value="Caspase_ICE"/>
    <property type="match status" value="1"/>
</dbReference>
<reference evidence="13" key="1">
    <citation type="journal article" date="2012" name="Nat. Genet.">
        <title>Whole-genome sequence of Schistosoma haematobium.</title>
        <authorList>
            <person name="Young N.D."/>
            <person name="Jex A.R."/>
            <person name="Li B."/>
            <person name="Liu S."/>
            <person name="Yang L."/>
            <person name="Xiong Z."/>
            <person name="Li Y."/>
            <person name="Cantacessi C."/>
            <person name="Hall R.S."/>
            <person name="Xu X."/>
            <person name="Chen F."/>
            <person name="Wu X."/>
            <person name="Zerlotini A."/>
            <person name="Oliveira G."/>
            <person name="Hofmann A."/>
            <person name="Zhang G."/>
            <person name="Fang X."/>
            <person name="Kang Y."/>
            <person name="Campbell B.E."/>
            <person name="Loukas A."/>
            <person name="Ranganathan S."/>
            <person name="Rollinson D."/>
            <person name="Rinaldi G."/>
            <person name="Brindley P.J."/>
            <person name="Yang H."/>
            <person name="Wang J."/>
            <person name="Wang J."/>
            <person name="Gasser R.B."/>
        </authorList>
    </citation>
    <scope>NUCLEOTIDE SEQUENCE [LARGE SCALE GENOMIC DNA]</scope>
</reference>
<keyword evidence="14" id="KW-1185">Reference proteome</keyword>
<gene>
    <name evidence="12" type="ORF">MS3_00001440</name>
    <name evidence="13" type="ORF">MS3_04628</name>
</gene>
<dbReference type="PROSITE" id="PS01122">
    <property type="entry name" value="CASPASE_CYS"/>
    <property type="match status" value="1"/>
</dbReference>
<dbReference type="AlphaFoldDB" id="A0A095APX8"/>
<evidence type="ECO:0000259" key="11">
    <source>
        <dbReference type="PROSITE" id="PS50209"/>
    </source>
</evidence>
<comment type="similarity">
    <text evidence="1 8">Belongs to the peptidase C14A family.</text>
</comment>
<evidence type="ECO:0000256" key="6">
    <source>
        <dbReference type="ARBA" id="ARBA00023145"/>
    </source>
</evidence>
<dbReference type="GO" id="GO:0006508">
    <property type="term" value="P:proteolysis"/>
    <property type="evidence" value="ECO:0007669"/>
    <property type="project" value="UniProtKB-KW"/>
</dbReference>
<protein>
    <submittedName>
        <fullName evidence="13">Caspase-2</fullName>
    </submittedName>
</protein>
<reference evidence="12" key="4">
    <citation type="journal article" date="2022" name="PLoS Pathog.">
        <title>Chromosome-level genome of Schistosoma haematobium underpins genome-wide explorations of molecular variation.</title>
        <authorList>
            <person name="Stroehlein A.J."/>
            <person name="Korhonen P.K."/>
            <person name="Lee V.V."/>
            <person name="Ralph S.A."/>
            <person name="Mentink-Kane M."/>
            <person name="You H."/>
            <person name="McManus D.P."/>
            <person name="Tchuente L.T."/>
            <person name="Stothard J.R."/>
            <person name="Kaur P."/>
            <person name="Dudchenko O."/>
            <person name="Aiden E.L."/>
            <person name="Yang B."/>
            <person name="Yang H."/>
            <person name="Emery A.M."/>
            <person name="Webster B.L."/>
            <person name="Brindley P.J."/>
            <person name="Rollinson D."/>
            <person name="Chang B.C.H."/>
            <person name="Gasser R.B."/>
            <person name="Young N.D."/>
        </authorList>
    </citation>
    <scope>NUCLEOTIDE SEQUENCE</scope>
</reference>
<keyword evidence="4" id="KW-0378">Hydrolase</keyword>
<dbReference type="GeneID" id="24592143"/>
<dbReference type="EMBL" id="AMPZ03000001">
    <property type="protein sequence ID" value="KAH9595369.1"/>
    <property type="molecule type" value="Genomic_DNA"/>
</dbReference>
<dbReference type="Gene3D" id="1.10.533.10">
    <property type="entry name" value="Death Domain, Fas"/>
    <property type="match status" value="1"/>
</dbReference>
<evidence type="ECO:0000259" key="10">
    <source>
        <dbReference type="PROSITE" id="PS50208"/>
    </source>
</evidence>
<dbReference type="SUPFAM" id="SSF52129">
    <property type="entry name" value="Caspase-like"/>
    <property type="match status" value="1"/>
</dbReference>
<evidence type="ECO:0000256" key="7">
    <source>
        <dbReference type="PIRSR" id="PIRSR038001-1"/>
    </source>
</evidence>
<dbReference type="GO" id="GO:0006915">
    <property type="term" value="P:apoptotic process"/>
    <property type="evidence" value="ECO:0007669"/>
    <property type="project" value="UniProtKB-KW"/>
</dbReference>
<feature type="domain" description="Caspase family p10" evidence="9">
    <location>
        <begin position="289"/>
        <end position="376"/>
    </location>
</feature>
<dbReference type="CTD" id="24592143"/>
<dbReference type="SMART" id="SM00114">
    <property type="entry name" value="CARD"/>
    <property type="match status" value="1"/>
</dbReference>
<dbReference type="EMBL" id="KL250765">
    <property type="protein sequence ID" value="KGB36336.1"/>
    <property type="molecule type" value="Genomic_DNA"/>
</dbReference>
<dbReference type="InterPro" id="IPR001315">
    <property type="entry name" value="CARD"/>
</dbReference>
<dbReference type="InterPro" id="IPR015917">
    <property type="entry name" value="Pept_C14A"/>
</dbReference>
<feature type="active site" evidence="7">
    <location>
        <position position="257"/>
    </location>
</feature>
<feature type="domain" description="Caspase family p20" evidence="10">
    <location>
        <begin position="135"/>
        <end position="261"/>
    </location>
</feature>
<evidence type="ECO:0000256" key="4">
    <source>
        <dbReference type="ARBA" id="ARBA00022801"/>
    </source>
</evidence>
<dbReference type="InterPro" id="IPR001309">
    <property type="entry name" value="Pept_C14_p20"/>
</dbReference>
<reference evidence="12" key="3">
    <citation type="submission" date="2021-06" db="EMBL/GenBank/DDBJ databases">
        <title>Chromosome-level genome assembly for S. haematobium.</title>
        <authorList>
            <person name="Stroehlein A.J."/>
        </authorList>
    </citation>
    <scope>NUCLEOTIDE SEQUENCE</scope>
</reference>
<evidence type="ECO:0000313" key="12">
    <source>
        <dbReference type="EMBL" id="KAH9595369.1"/>
    </source>
</evidence>
<evidence type="ECO:0000313" key="14">
    <source>
        <dbReference type="Proteomes" id="UP000471633"/>
    </source>
</evidence>
<dbReference type="Pfam" id="PF00619">
    <property type="entry name" value="CARD"/>
    <property type="match status" value="1"/>
</dbReference>
<dbReference type="GO" id="GO:0004197">
    <property type="term" value="F:cysteine-type endopeptidase activity"/>
    <property type="evidence" value="ECO:0007669"/>
    <property type="project" value="InterPro"/>
</dbReference>
<dbReference type="SMART" id="SM00115">
    <property type="entry name" value="CASc"/>
    <property type="match status" value="1"/>
</dbReference>
<dbReference type="InterPro" id="IPR033139">
    <property type="entry name" value="Caspase_cys_AS"/>
</dbReference>
<dbReference type="InterPro" id="IPR011600">
    <property type="entry name" value="Pept_C14_caspase"/>
</dbReference>
<dbReference type="STRING" id="6185.A0A095APX8"/>
<dbReference type="Gene3D" id="3.40.50.1460">
    <property type="match status" value="1"/>
</dbReference>
<dbReference type="InterPro" id="IPR002398">
    <property type="entry name" value="Pept_C14"/>
</dbReference>
<name>A0A095APX8_SCHHA</name>
<dbReference type="PROSITE" id="PS50207">
    <property type="entry name" value="CASPASE_P10"/>
    <property type="match status" value="1"/>
</dbReference>
<evidence type="ECO:0000256" key="2">
    <source>
        <dbReference type="ARBA" id="ARBA00022670"/>
    </source>
</evidence>
<evidence type="ECO:0000256" key="1">
    <source>
        <dbReference type="ARBA" id="ARBA00010134"/>
    </source>
</evidence>
<dbReference type="PROSITE" id="PS50208">
    <property type="entry name" value="CASPASE_P20"/>
    <property type="match status" value="1"/>
</dbReference>
<dbReference type="RefSeq" id="XP_012796100.1">
    <property type="nucleotide sequence ID" value="XM_012940646.3"/>
</dbReference>
<dbReference type="InterPro" id="IPR002138">
    <property type="entry name" value="Pept_C14_p10"/>
</dbReference>
<feature type="active site" evidence="7">
    <location>
        <position position="214"/>
    </location>
</feature>
<proteinExistence type="inferred from homology"/>
<keyword evidence="6" id="KW-0865">Zymogen</keyword>
<evidence type="ECO:0000256" key="5">
    <source>
        <dbReference type="ARBA" id="ARBA00022807"/>
    </source>
</evidence>
<dbReference type="PANTHER" id="PTHR47901">
    <property type="entry name" value="CASPASE RECRUITMENT DOMAIN-CONTAINING PROTEIN 18"/>
    <property type="match status" value="1"/>
</dbReference>
<dbReference type="InterPro" id="IPR011029">
    <property type="entry name" value="DEATH-like_dom_sf"/>
</dbReference>
<organism evidence="13">
    <name type="scientific">Schistosoma haematobium</name>
    <name type="common">Blood fluke</name>
    <dbReference type="NCBI Taxonomy" id="6185"/>
    <lineage>
        <taxon>Eukaryota</taxon>
        <taxon>Metazoa</taxon>
        <taxon>Spiralia</taxon>
        <taxon>Lophotrochozoa</taxon>
        <taxon>Platyhelminthes</taxon>
        <taxon>Trematoda</taxon>
        <taxon>Digenea</taxon>
        <taxon>Strigeidida</taxon>
        <taxon>Schistosomatoidea</taxon>
        <taxon>Schistosomatidae</taxon>
        <taxon>Schistosoma</taxon>
    </lineage>
</organism>
<dbReference type="CDD" id="cd01671">
    <property type="entry name" value="CARD"/>
    <property type="match status" value="1"/>
</dbReference>
<feature type="domain" description="CARD" evidence="11">
    <location>
        <begin position="1"/>
        <end position="91"/>
    </location>
</feature>
<dbReference type="KEGG" id="shx:MS3_00001440"/>
<keyword evidence="3" id="KW-0053">Apoptosis</keyword>
<keyword evidence="5" id="KW-0788">Thiol protease</keyword>
<dbReference type="PROSITE" id="PS50209">
    <property type="entry name" value="CARD"/>
    <property type="match status" value="1"/>
</dbReference>
<evidence type="ECO:0000256" key="3">
    <source>
        <dbReference type="ARBA" id="ARBA00022703"/>
    </source>
</evidence>
<evidence type="ECO:0000256" key="8">
    <source>
        <dbReference type="RuleBase" id="RU003971"/>
    </source>
</evidence>
<dbReference type="PRINTS" id="PR00376">
    <property type="entry name" value="IL1BCENZYME"/>
</dbReference>
<dbReference type="InterPro" id="IPR029030">
    <property type="entry name" value="Caspase-like_dom_sf"/>
</dbReference>
<dbReference type="Pfam" id="PF00656">
    <property type="entry name" value="Peptidase_C14"/>
    <property type="match status" value="1"/>
</dbReference>
<dbReference type="Proteomes" id="UP000471633">
    <property type="component" value="Unassembled WGS sequence"/>
</dbReference>
<dbReference type="GO" id="GO:0042981">
    <property type="term" value="P:regulation of apoptotic process"/>
    <property type="evidence" value="ECO:0007669"/>
    <property type="project" value="InterPro"/>
</dbReference>
<keyword evidence="2" id="KW-0645">Protease</keyword>
<dbReference type="SUPFAM" id="SSF47986">
    <property type="entry name" value="DEATH domain"/>
    <property type="match status" value="1"/>
</dbReference>
<dbReference type="PANTHER" id="PTHR47901:SF8">
    <property type="entry name" value="CASPASE-3"/>
    <property type="match status" value="1"/>
</dbReference>
<dbReference type="CDD" id="cd00032">
    <property type="entry name" value="CASc"/>
    <property type="match status" value="1"/>
</dbReference>